<name>Q8W5H1_ORYSJ</name>
<gene>
    <name evidence="1" type="primary">OSJNBa0002J24.15</name>
</gene>
<accession>Q8W5H1</accession>
<evidence type="ECO:0000313" key="2">
    <source>
        <dbReference type="Proteomes" id="UP000000763"/>
    </source>
</evidence>
<sequence length="125" mass="13167">MGAKVGAVPNIRDSLEWNNQADLKATRPVALYHLRFSDGAGRLARLNISTWLTKIHLEHAQCVGCGFGRAFSIKLTPSLAGTGFTSASTAVPRAPRRNRSYALNGLGDEMSAAGQGGKAGNSSLL</sequence>
<dbReference type="Proteomes" id="UP000000763">
    <property type="component" value="Chromosome 3"/>
</dbReference>
<reference evidence="2" key="2">
    <citation type="journal article" date="2008" name="Nucleic Acids Res.">
        <title>The rice annotation project database (RAP-DB): 2008 update.</title>
        <authorList>
            <consortium name="The rice annotation project (RAP)"/>
        </authorList>
    </citation>
    <scope>GENOME REANNOTATION</scope>
    <source>
        <strain evidence="2">cv. Nipponbare</strain>
    </source>
</reference>
<proteinExistence type="predicted"/>
<reference evidence="2" key="1">
    <citation type="journal article" date="2005" name="Nature">
        <title>The map-based sequence of the rice genome.</title>
        <authorList>
            <consortium name="International rice genome sequencing project (IRGSP)"/>
            <person name="Matsumoto T."/>
            <person name="Wu J."/>
            <person name="Kanamori H."/>
            <person name="Katayose Y."/>
            <person name="Fujisawa M."/>
            <person name="Namiki N."/>
            <person name="Mizuno H."/>
            <person name="Yamamoto K."/>
            <person name="Antonio B.A."/>
            <person name="Baba T."/>
            <person name="Sakata K."/>
            <person name="Nagamura Y."/>
            <person name="Aoki H."/>
            <person name="Arikawa K."/>
            <person name="Arita K."/>
            <person name="Bito T."/>
            <person name="Chiden Y."/>
            <person name="Fujitsuka N."/>
            <person name="Fukunaka R."/>
            <person name="Hamada M."/>
            <person name="Harada C."/>
            <person name="Hayashi A."/>
            <person name="Hijishita S."/>
            <person name="Honda M."/>
            <person name="Hosokawa S."/>
            <person name="Ichikawa Y."/>
            <person name="Idonuma A."/>
            <person name="Iijima M."/>
            <person name="Ikeda M."/>
            <person name="Ikeno M."/>
            <person name="Ito K."/>
            <person name="Ito S."/>
            <person name="Ito T."/>
            <person name="Ito Y."/>
            <person name="Ito Y."/>
            <person name="Iwabuchi A."/>
            <person name="Kamiya K."/>
            <person name="Karasawa W."/>
            <person name="Kurita K."/>
            <person name="Katagiri S."/>
            <person name="Kikuta A."/>
            <person name="Kobayashi H."/>
            <person name="Kobayashi N."/>
            <person name="Machita K."/>
            <person name="Maehara T."/>
            <person name="Masukawa M."/>
            <person name="Mizubayashi T."/>
            <person name="Mukai Y."/>
            <person name="Nagasaki H."/>
            <person name="Nagata Y."/>
            <person name="Naito S."/>
            <person name="Nakashima M."/>
            <person name="Nakama Y."/>
            <person name="Nakamichi Y."/>
            <person name="Nakamura M."/>
            <person name="Meguro A."/>
            <person name="Negishi M."/>
            <person name="Ohta I."/>
            <person name="Ohta T."/>
            <person name="Okamoto M."/>
            <person name="Ono N."/>
            <person name="Saji S."/>
            <person name="Sakaguchi M."/>
            <person name="Sakai K."/>
            <person name="Shibata M."/>
            <person name="Shimokawa T."/>
            <person name="Song J."/>
            <person name="Takazaki Y."/>
            <person name="Terasawa K."/>
            <person name="Tsugane M."/>
            <person name="Tsuji K."/>
            <person name="Ueda S."/>
            <person name="Waki K."/>
            <person name="Yamagata H."/>
            <person name="Yamamoto M."/>
            <person name="Yamamoto S."/>
            <person name="Yamane H."/>
            <person name="Yoshiki S."/>
            <person name="Yoshihara R."/>
            <person name="Yukawa K."/>
            <person name="Zhong H."/>
            <person name="Yano M."/>
            <person name="Yuan Q."/>
            <person name="Ouyang S."/>
            <person name="Liu J."/>
            <person name="Jones K.M."/>
            <person name="Gansberger K."/>
            <person name="Moffat K."/>
            <person name="Hill J."/>
            <person name="Bera J."/>
            <person name="Fadrosh D."/>
            <person name="Jin S."/>
            <person name="Johri S."/>
            <person name="Kim M."/>
            <person name="Overton L."/>
            <person name="Reardon M."/>
            <person name="Tsitrin T."/>
            <person name="Vuong H."/>
            <person name="Weaver B."/>
            <person name="Ciecko A."/>
            <person name="Tallon L."/>
            <person name="Jackson J."/>
            <person name="Pai G."/>
            <person name="Aken S.V."/>
            <person name="Utterback T."/>
            <person name="Reidmuller S."/>
            <person name="Feldblyum T."/>
            <person name="Hsiao J."/>
            <person name="Zismann V."/>
            <person name="Iobst S."/>
            <person name="de Vazeille A.R."/>
            <person name="Buell C.R."/>
            <person name="Ying K."/>
            <person name="Li Y."/>
            <person name="Lu T."/>
            <person name="Huang Y."/>
            <person name="Zhao Q."/>
            <person name="Feng Q."/>
            <person name="Zhang L."/>
            <person name="Zhu J."/>
            <person name="Weng Q."/>
            <person name="Mu J."/>
            <person name="Lu Y."/>
            <person name="Fan D."/>
            <person name="Liu Y."/>
            <person name="Guan J."/>
            <person name="Zhang Y."/>
            <person name="Yu S."/>
            <person name="Liu X."/>
            <person name="Zhang Y."/>
            <person name="Hong G."/>
            <person name="Han B."/>
            <person name="Choisne N."/>
            <person name="Demange N."/>
            <person name="Orjeda G."/>
            <person name="Samain S."/>
            <person name="Cattolico L."/>
            <person name="Pelletier E."/>
            <person name="Couloux A."/>
            <person name="Segurens B."/>
            <person name="Wincker P."/>
            <person name="D'Hont A."/>
            <person name="Scarpelli C."/>
            <person name="Weissenbach J."/>
            <person name="Salanoubat M."/>
            <person name="Quetier F."/>
            <person name="Yu Y."/>
            <person name="Kim H.R."/>
            <person name="Rambo T."/>
            <person name="Currie J."/>
            <person name="Collura K."/>
            <person name="Luo M."/>
            <person name="Yang T."/>
            <person name="Ammiraju J.S.S."/>
            <person name="Engler F."/>
            <person name="Soderlund C."/>
            <person name="Wing R.A."/>
            <person name="Palmer L.E."/>
            <person name="de la Bastide M."/>
            <person name="Spiegel L."/>
            <person name="Nascimento L."/>
            <person name="Zutavern T."/>
            <person name="O'Shaughnessy A."/>
            <person name="Dike S."/>
            <person name="Dedhia N."/>
            <person name="Preston R."/>
            <person name="Balija V."/>
            <person name="McCombie W.R."/>
            <person name="Chow T."/>
            <person name="Chen H."/>
            <person name="Chung M."/>
            <person name="Chen C."/>
            <person name="Shaw J."/>
            <person name="Wu H."/>
            <person name="Hsiao K."/>
            <person name="Chao Y."/>
            <person name="Chu M."/>
            <person name="Cheng C."/>
            <person name="Hour A."/>
            <person name="Lee P."/>
            <person name="Lin S."/>
            <person name="Lin Y."/>
            <person name="Liou J."/>
            <person name="Liu S."/>
            <person name="Hsing Y."/>
            <person name="Raghuvanshi S."/>
            <person name="Mohanty A."/>
            <person name="Bharti A.K."/>
            <person name="Gaur A."/>
            <person name="Gupta V."/>
            <person name="Kumar D."/>
            <person name="Ravi V."/>
            <person name="Vij S."/>
            <person name="Kapur A."/>
            <person name="Khurana P."/>
            <person name="Khurana P."/>
            <person name="Khurana J.P."/>
            <person name="Tyagi A.K."/>
            <person name="Gaikwad K."/>
            <person name="Singh A."/>
            <person name="Dalal V."/>
            <person name="Srivastava S."/>
            <person name="Dixit A."/>
            <person name="Pal A.K."/>
            <person name="Ghazi I.A."/>
            <person name="Yadav M."/>
            <person name="Pandit A."/>
            <person name="Bhargava A."/>
            <person name="Sureshbabu K."/>
            <person name="Batra K."/>
            <person name="Sharma T.R."/>
            <person name="Mohapatra T."/>
            <person name="Singh N.K."/>
            <person name="Messing J."/>
            <person name="Nelson A.B."/>
            <person name="Fuks G."/>
            <person name="Kavchok S."/>
            <person name="Keizer G."/>
            <person name="Linton E."/>
            <person name="Llaca V."/>
            <person name="Song R."/>
            <person name="Tanyolac B."/>
            <person name="Young S."/>
            <person name="Ho-Il K."/>
            <person name="Hahn J.H."/>
            <person name="Sangsakoo G."/>
            <person name="Vanavichit A."/>
            <person name="de Mattos Luiz.A.T."/>
            <person name="Zimmer P.D."/>
            <person name="Malone G."/>
            <person name="Dellagostin O."/>
            <person name="de Oliveira A.C."/>
            <person name="Bevan M."/>
            <person name="Bancroft I."/>
            <person name="Minx P."/>
            <person name="Cordum H."/>
            <person name="Wilson R."/>
            <person name="Cheng Z."/>
            <person name="Jin W."/>
            <person name="Jiang J."/>
            <person name="Leong S.A."/>
            <person name="Iwama H."/>
            <person name="Gojobori T."/>
            <person name="Itoh T."/>
            <person name="Niimura Y."/>
            <person name="Fujii Y."/>
            <person name="Habara T."/>
            <person name="Sakai H."/>
            <person name="Sato Y."/>
            <person name="Wilson G."/>
            <person name="Kumar K."/>
            <person name="McCouch S."/>
            <person name="Juretic N."/>
            <person name="Hoen D."/>
            <person name="Wright S."/>
            <person name="Bruskiewich R."/>
            <person name="Bureau T."/>
            <person name="Miyao A."/>
            <person name="Hirochika H."/>
            <person name="Nishikawa T."/>
            <person name="Kadowaki K."/>
            <person name="Sugiura M."/>
            <person name="Burr B."/>
            <person name="Sasaki T."/>
        </authorList>
    </citation>
    <scope>NUCLEOTIDE SEQUENCE [LARGE SCALE GENOMIC DNA]</scope>
    <source>
        <strain evidence="2">cv. Nipponbare</strain>
    </source>
</reference>
<organism evidence="1 2">
    <name type="scientific">Oryza sativa subsp. japonica</name>
    <name type="common">Rice</name>
    <dbReference type="NCBI Taxonomy" id="39947"/>
    <lineage>
        <taxon>Eukaryota</taxon>
        <taxon>Viridiplantae</taxon>
        <taxon>Streptophyta</taxon>
        <taxon>Embryophyta</taxon>
        <taxon>Tracheophyta</taxon>
        <taxon>Spermatophyta</taxon>
        <taxon>Magnoliopsida</taxon>
        <taxon>Liliopsida</taxon>
        <taxon>Poales</taxon>
        <taxon>Poaceae</taxon>
        <taxon>BOP clade</taxon>
        <taxon>Oryzoideae</taxon>
        <taxon>Oryzeae</taxon>
        <taxon>Oryzinae</taxon>
        <taxon>Oryza</taxon>
        <taxon>Oryza sativa</taxon>
    </lineage>
</organism>
<dbReference type="AlphaFoldDB" id="Q8W5H1"/>
<protein>
    <submittedName>
        <fullName evidence="1">Uncharacterized protein</fullName>
    </submittedName>
</protein>
<dbReference type="EMBL" id="AC090713">
    <property type="protein sequence ID" value="AAL34133.1"/>
    <property type="molecule type" value="Genomic_DNA"/>
</dbReference>
<evidence type="ECO:0000313" key="1">
    <source>
        <dbReference type="EMBL" id="AAL34133.1"/>
    </source>
</evidence>